<evidence type="ECO:0000313" key="5">
    <source>
        <dbReference type="Proteomes" id="UP000655208"/>
    </source>
</evidence>
<gene>
    <name evidence="2" type="primary">ureD</name>
    <name evidence="4" type="ORF">GCM10011594_41050</name>
</gene>
<reference evidence="4" key="2">
    <citation type="submission" date="2020-09" db="EMBL/GenBank/DDBJ databases">
        <authorList>
            <person name="Sun Q."/>
            <person name="Zhou Y."/>
        </authorList>
    </citation>
    <scope>NUCLEOTIDE SEQUENCE</scope>
    <source>
        <strain evidence="4">CGMCC 4.7308</strain>
    </source>
</reference>
<evidence type="ECO:0000256" key="1">
    <source>
        <dbReference type="ARBA" id="ARBA00023186"/>
    </source>
</evidence>
<dbReference type="InterPro" id="IPR002669">
    <property type="entry name" value="UreD"/>
</dbReference>
<dbReference type="GO" id="GO:0005737">
    <property type="term" value="C:cytoplasm"/>
    <property type="evidence" value="ECO:0007669"/>
    <property type="project" value="UniProtKB-SubCell"/>
</dbReference>
<organism evidence="4 5">
    <name type="scientific">Nakamurella endophytica</name>
    <dbReference type="NCBI Taxonomy" id="1748367"/>
    <lineage>
        <taxon>Bacteria</taxon>
        <taxon>Bacillati</taxon>
        <taxon>Actinomycetota</taxon>
        <taxon>Actinomycetes</taxon>
        <taxon>Nakamurellales</taxon>
        <taxon>Nakamurellaceae</taxon>
        <taxon>Nakamurella</taxon>
    </lineage>
</organism>
<comment type="similarity">
    <text evidence="2">Belongs to the UreD family.</text>
</comment>
<keyword evidence="2" id="KW-0996">Nickel insertion</keyword>
<accession>A0A917WNA1</accession>
<evidence type="ECO:0000256" key="3">
    <source>
        <dbReference type="SAM" id="MobiDB-lite"/>
    </source>
</evidence>
<reference evidence="4" key="1">
    <citation type="journal article" date="2014" name="Int. J. Syst. Evol. Microbiol.">
        <title>Complete genome sequence of Corynebacterium casei LMG S-19264T (=DSM 44701T), isolated from a smear-ripened cheese.</title>
        <authorList>
            <consortium name="US DOE Joint Genome Institute (JGI-PGF)"/>
            <person name="Walter F."/>
            <person name="Albersmeier A."/>
            <person name="Kalinowski J."/>
            <person name="Ruckert C."/>
        </authorList>
    </citation>
    <scope>NUCLEOTIDE SEQUENCE</scope>
    <source>
        <strain evidence="4">CGMCC 4.7308</strain>
    </source>
</reference>
<proteinExistence type="inferred from homology"/>
<dbReference type="GO" id="GO:0016151">
    <property type="term" value="F:nickel cation binding"/>
    <property type="evidence" value="ECO:0007669"/>
    <property type="project" value="UniProtKB-UniRule"/>
</dbReference>
<keyword evidence="5" id="KW-1185">Reference proteome</keyword>
<comment type="subunit">
    <text evidence="2">UreD, UreF and UreG form a complex that acts as a GTP-hydrolysis-dependent molecular chaperone, activating the urease apoprotein by helping to assemble the nickel containing metallocenter of UreC. The UreE protein probably delivers the nickel.</text>
</comment>
<comment type="subcellular location">
    <subcellularLocation>
        <location evidence="2">Cytoplasm</location>
    </subcellularLocation>
</comment>
<keyword evidence="2" id="KW-0963">Cytoplasm</keyword>
<feature type="compositionally biased region" description="Polar residues" evidence="3">
    <location>
        <begin position="1"/>
        <end position="10"/>
    </location>
</feature>
<evidence type="ECO:0000313" key="4">
    <source>
        <dbReference type="EMBL" id="GGM16790.1"/>
    </source>
</evidence>
<name>A0A917WNA1_9ACTN</name>
<dbReference type="Pfam" id="PF01774">
    <property type="entry name" value="UreD"/>
    <property type="match status" value="1"/>
</dbReference>
<dbReference type="Proteomes" id="UP000655208">
    <property type="component" value="Unassembled WGS sequence"/>
</dbReference>
<dbReference type="RefSeq" id="WP_188944725.1">
    <property type="nucleotide sequence ID" value="NZ_BMNA01000016.1"/>
</dbReference>
<dbReference type="EMBL" id="BMNA01000016">
    <property type="protein sequence ID" value="GGM16790.1"/>
    <property type="molecule type" value="Genomic_DNA"/>
</dbReference>
<dbReference type="HAMAP" id="MF_01384">
    <property type="entry name" value="UreD"/>
    <property type="match status" value="1"/>
</dbReference>
<evidence type="ECO:0000256" key="2">
    <source>
        <dbReference type="HAMAP-Rule" id="MF_01384"/>
    </source>
</evidence>
<protein>
    <recommendedName>
        <fullName evidence="2">Urease accessory protein UreD</fullName>
    </recommendedName>
</protein>
<sequence>MAGRSGSTRVEVSGSPERPRIRTSSGMLAARILSGPTATADPVRVALVATQALLLGGDHAELSVRVGAGLDLELVEVGGTVAYDADGRGSAWSADVEIDRGGRLRWAAEPFVVADGAAVQRRTGIRLAEEAAAALRETFVLGRTGERGGSLVARTRVDLVGAPLYAEDLDLSDADLRSRPGVLGPARVLDQLAVFGGRAPDVAGPSGAGCRRFELDGPGTVIRYLGPELARSPLADLWQRWRPGLCAVRV</sequence>
<keyword evidence="1 2" id="KW-0143">Chaperone</keyword>
<feature type="region of interest" description="Disordered" evidence="3">
    <location>
        <begin position="1"/>
        <end position="21"/>
    </location>
</feature>
<comment type="caution">
    <text evidence="4">The sequence shown here is derived from an EMBL/GenBank/DDBJ whole genome shotgun (WGS) entry which is preliminary data.</text>
</comment>
<comment type="function">
    <text evidence="2">Required for maturation of urease via the functional incorporation of the urease nickel metallocenter.</text>
</comment>
<dbReference type="AlphaFoldDB" id="A0A917WNA1"/>